<dbReference type="RefSeq" id="WP_084371539.1">
    <property type="nucleotide sequence ID" value="NZ_FWYF01000001.1"/>
</dbReference>
<gene>
    <name evidence="1" type="ORF">SAMN04488029_1264</name>
</gene>
<protein>
    <recommendedName>
        <fullName evidence="3">DUF4259 domain-containing protein</fullName>
    </recommendedName>
</protein>
<evidence type="ECO:0000313" key="1">
    <source>
        <dbReference type="EMBL" id="SMD32904.1"/>
    </source>
</evidence>
<keyword evidence="2" id="KW-1185">Reference proteome</keyword>
<dbReference type="Proteomes" id="UP000192472">
    <property type="component" value="Unassembled WGS sequence"/>
</dbReference>
<evidence type="ECO:0008006" key="3">
    <source>
        <dbReference type="Google" id="ProtNLM"/>
    </source>
</evidence>
<name>A0A1W2G8S9_REIFA</name>
<dbReference type="EMBL" id="FWYF01000001">
    <property type="protein sequence ID" value="SMD32904.1"/>
    <property type="molecule type" value="Genomic_DNA"/>
</dbReference>
<dbReference type="AlphaFoldDB" id="A0A1W2G8S9"/>
<dbReference type="OrthoDB" id="362700at2"/>
<proteinExistence type="predicted"/>
<dbReference type="STRING" id="692418.SAMN04488029_1264"/>
<reference evidence="1 2" key="1">
    <citation type="submission" date="2017-04" db="EMBL/GenBank/DDBJ databases">
        <authorList>
            <person name="Afonso C.L."/>
            <person name="Miller P.J."/>
            <person name="Scott M.A."/>
            <person name="Spackman E."/>
            <person name="Goraichik I."/>
            <person name="Dimitrov K.M."/>
            <person name="Suarez D.L."/>
            <person name="Swayne D.E."/>
        </authorList>
    </citation>
    <scope>NUCLEOTIDE SEQUENCE [LARGE SCALE GENOMIC DNA]</scope>
    <source>
        <strain evidence="1 2">DSM 26133</strain>
    </source>
</reference>
<evidence type="ECO:0000313" key="2">
    <source>
        <dbReference type="Proteomes" id="UP000192472"/>
    </source>
</evidence>
<organism evidence="1 2">
    <name type="scientific">Reichenbachiella faecimaris</name>
    <dbReference type="NCBI Taxonomy" id="692418"/>
    <lineage>
        <taxon>Bacteria</taxon>
        <taxon>Pseudomonadati</taxon>
        <taxon>Bacteroidota</taxon>
        <taxon>Cytophagia</taxon>
        <taxon>Cytophagales</taxon>
        <taxon>Reichenbachiellaceae</taxon>
        <taxon>Reichenbachiella</taxon>
    </lineage>
</organism>
<sequence>MGTWGTGISSNDIFEDVKYEFFELYNDGREPDDISQQLINSNQDSIKSKEDSHNFWFALGLCQWECKSLNAELSERIRDIIESGKDIELWKELGSETSELSKRQKVLEKFLLKISSEKKSAKKRVKKKFRDSLYQKGDCLTYKLENGNYGGAFVLESEQQTEYGMNLIAVTDINSSSAPTAKDFEQANVLIQKEERSPKNYQDREIISWYYAEFIKHSTTEFSVIGSLKVSINYNFDIDYTGASQWDMLPAVMNRNAAFIKERGKPNTILKLKKLRKKKWL</sequence>
<accession>A0A1W2G8S9</accession>